<proteinExistence type="predicted"/>
<protein>
    <submittedName>
        <fullName evidence="1">Uncharacterized protein</fullName>
    </submittedName>
</protein>
<evidence type="ECO:0000313" key="2">
    <source>
        <dbReference type="Proteomes" id="UP000297229"/>
    </source>
</evidence>
<dbReference type="Proteomes" id="UP000297229">
    <property type="component" value="Unassembled WGS sequence"/>
</dbReference>
<dbReference type="AlphaFoldDB" id="A0A4Z1HZ10"/>
<gene>
    <name evidence="1" type="ORF">BELL_1560g00010</name>
</gene>
<organism evidence="1 2">
    <name type="scientific">Botrytis elliptica</name>
    <dbReference type="NCBI Taxonomy" id="278938"/>
    <lineage>
        <taxon>Eukaryota</taxon>
        <taxon>Fungi</taxon>
        <taxon>Dikarya</taxon>
        <taxon>Ascomycota</taxon>
        <taxon>Pezizomycotina</taxon>
        <taxon>Leotiomycetes</taxon>
        <taxon>Helotiales</taxon>
        <taxon>Sclerotiniaceae</taxon>
        <taxon>Botrytis</taxon>
    </lineage>
</organism>
<name>A0A4Z1HZ10_9HELO</name>
<keyword evidence="2" id="KW-1185">Reference proteome</keyword>
<evidence type="ECO:0000313" key="1">
    <source>
        <dbReference type="EMBL" id="TGO53854.1"/>
    </source>
</evidence>
<dbReference type="EMBL" id="PQXM01001558">
    <property type="protein sequence ID" value="TGO53854.1"/>
    <property type="molecule type" value="Genomic_DNA"/>
</dbReference>
<comment type="caution">
    <text evidence="1">The sequence shown here is derived from an EMBL/GenBank/DDBJ whole genome shotgun (WGS) entry which is preliminary data.</text>
</comment>
<sequence>MSGSKDLWTAPEKVAGYQFSGDMGRSCQQMQRTMHMRYGSDKEYWDFRTSQKIGCFNLMIPCPKVAATRQAETNPATWFGGSKISHVH</sequence>
<accession>A0A4Z1HZ10</accession>
<reference evidence="1 2" key="1">
    <citation type="submission" date="2017-12" db="EMBL/GenBank/DDBJ databases">
        <title>Comparative genomics of Botrytis spp.</title>
        <authorList>
            <person name="Valero-Jimenez C.A."/>
            <person name="Tapia P."/>
            <person name="Veloso J."/>
            <person name="Silva-Moreno E."/>
            <person name="Staats M."/>
            <person name="Valdes J.H."/>
            <person name="Van Kan J.A.L."/>
        </authorList>
    </citation>
    <scope>NUCLEOTIDE SEQUENCE [LARGE SCALE GENOMIC DNA]</scope>
    <source>
        <strain evidence="1 2">Be9601</strain>
    </source>
</reference>